<dbReference type="SUPFAM" id="SSF53098">
    <property type="entry name" value="Ribonuclease H-like"/>
    <property type="match status" value="1"/>
</dbReference>
<dbReference type="GO" id="GO:0003676">
    <property type="term" value="F:nucleic acid binding"/>
    <property type="evidence" value="ECO:0007669"/>
    <property type="project" value="InterPro"/>
</dbReference>
<dbReference type="OrthoDB" id="407198at2759"/>
<proteinExistence type="predicted"/>
<dbReference type="GO" id="GO:0004523">
    <property type="term" value="F:RNA-DNA hybrid ribonuclease activity"/>
    <property type="evidence" value="ECO:0007669"/>
    <property type="project" value="InterPro"/>
</dbReference>
<dbReference type="Proteomes" id="UP000266861">
    <property type="component" value="Unassembled WGS sequence"/>
</dbReference>
<reference evidence="2 3" key="1">
    <citation type="submission" date="2018-08" db="EMBL/GenBank/DDBJ databases">
        <title>Genome and evolution of the arbuscular mycorrhizal fungus Diversispora epigaea (formerly Glomus versiforme) and its bacterial endosymbionts.</title>
        <authorList>
            <person name="Sun X."/>
            <person name="Fei Z."/>
            <person name="Harrison M."/>
        </authorList>
    </citation>
    <scope>NUCLEOTIDE SEQUENCE [LARGE SCALE GENOMIC DNA]</scope>
    <source>
        <strain evidence="2 3">IT104</strain>
    </source>
</reference>
<evidence type="ECO:0000259" key="1">
    <source>
        <dbReference type="PROSITE" id="PS50879"/>
    </source>
</evidence>
<keyword evidence="3" id="KW-1185">Reference proteome</keyword>
<sequence>MLKIIDFKFHICTTLSGLLTFPSGGFIPIAEYFSTFLHWPHLLTFIKGVTRGAIPGWYDDLEALYNTPTIQNKVMRMKEFHNFINPFIDMCSPFKTKDRIWYSQRNKGQYNIGKLTREKSLKDVYLITIDKSESIQIPVKKSKKLISNTRYNQMEKQIVMPVKDIRKMHQIINEERNENILYNNFRIDKEMKVKGIMFIDAKRKFLESKFISEKVTVDKFVEITNQLRHLNNITIYTDDSCKEFDKQYGIGLGWIIPESINLIENDIRFKCYADHFLSSTKAELLAIITALAVVPLRSIVNVYTDSQNTINIVEEVVSNKNRDIQWSKDKNIISRNAILHMVKDLNLIVQCHKVKVHSNDKYNEEADLPTRIMWNEIFSGKKIQINMQTFNTPMIIPLWRGLTLDVSIKDTLQLINECTWTQKWLNQNKIKW</sequence>
<dbReference type="EMBL" id="PQFF01000295">
    <property type="protein sequence ID" value="RHZ64536.1"/>
    <property type="molecule type" value="Genomic_DNA"/>
</dbReference>
<dbReference type="Gene3D" id="3.30.420.10">
    <property type="entry name" value="Ribonuclease H-like superfamily/Ribonuclease H"/>
    <property type="match status" value="1"/>
</dbReference>
<organism evidence="2 3">
    <name type="scientific">Diversispora epigaea</name>
    <dbReference type="NCBI Taxonomy" id="1348612"/>
    <lineage>
        <taxon>Eukaryota</taxon>
        <taxon>Fungi</taxon>
        <taxon>Fungi incertae sedis</taxon>
        <taxon>Mucoromycota</taxon>
        <taxon>Glomeromycotina</taxon>
        <taxon>Glomeromycetes</taxon>
        <taxon>Diversisporales</taxon>
        <taxon>Diversisporaceae</taxon>
        <taxon>Diversispora</taxon>
    </lineage>
</organism>
<dbReference type="Pfam" id="PF00075">
    <property type="entry name" value="RNase_H"/>
    <property type="match status" value="1"/>
</dbReference>
<comment type="caution">
    <text evidence="2">The sequence shown here is derived from an EMBL/GenBank/DDBJ whole genome shotgun (WGS) entry which is preliminary data.</text>
</comment>
<accession>A0A397HSJ5</accession>
<feature type="domain" description="RNase H type-1" evidence="1">
    <location>
        <begin position="229"/>
        <end position="375"/>
    </location>
</feature>
<evidence type="ECO:0000313" key="3">
    <source>
        <dbReference type="Proteomes" id="UP000266861"/>
    </source>
</evidence>
<gene>
    <name evidence="2" type="ORF">Glove_323g28</name>
</gene>
<dbReference type="PROSITE" id="PS50879">
    <property type="entry name" value="RNASE_H_1"/>
    <property type="match status" value="1"/>
</dbReference>
<dbReference type="AlphaFoldDB" id="A0A397HSJ5"/>
<dbReference type="InterPro" id="IPR002156">
    <property type="entry name" value="RNaseH_domain"/>
</dbReference>
<name>A0A397HSJ5_9GLOM</name>
<dbReference type="InterPro" id="IPR036397">
    <property type="entry name" value="RNaseH_sf"/>
</dbReference>
<protein>
    <recommendedName>
        <fullName evidence="1">RNase H type-1 domain-containing protein</fullName>
    </recommendedName>
</protein>
<dbReference type="InterPro" id="IPR012337">
    <property type="entry name" value="RNaseH-like_sf"/>
</dbReference>
<evidence type="ECO:0000313" key="2">
    <source>
        <dbReference type="EMBL" id="RHZ64536.1"/>
    </source>
</evidence>